<keyword evidence="2" id="KW-1185">Reference proteome</keyword>
<evidence type="ECO:0000313" key="2">
    <source>
        <dbReference type="Proteomes" id="UP000824881"/>
    </source>
</evidence>
<name>A0ACB7IUP8_PLECO</name>
<dbReference type="Proteomes" id="UP000824881">
    <property type="component" value="Unassembled WGS sequence"/>
</dbReference>
<protein>
    <submittedName>
        <fullName evidence="1">Uncharacterized protein</fullName>
    </submittedName>
</protein>
<organism evidence="1 2">
    <name type="scientific">Pleurotus cornucopiae</name>
    <name type="common">Cornucopia mushroom</name>
    <dbReference type="NCBI Taxonomy" id="5321"/>
    <lineage>
        <taxon>Eukaryota</taxon>
        <taxon>Fungi</taxon>
        <taxon>Dikarya</taxon>
        <taxon>Basidiomycota</taxon>
        <taxon>Agaricomycotina</taxon>
        <taxon>Agaricomycetes</taxon>
        <taxon>Agaricomycetidae</taxon>
        <taxon>Agaricales</taxon>
        <taxon>Pleurotineae</taxon>
        <taxon>Pleurotaceae</taxon>
        <taxon>Pleurotus</taxon>
    </lineage>
</organism>
<dbReference type="EMBL" id="WQMT02000007">
    <property type="protein sequence ID" value="KAG9221341.1"/>
    <property type="molecule type" value="Genomic_DNA"/>
</dbReference>
<comment type="caution">
    <text evidence="1">The sequence shown here is derived from an EMBL/GenBank/DDBJ whole genome shotgun (WGS) entry which is preliminary data.</text>
</comment>
<accession>A0ACB7IUP8</accession>
<evidence type="ECO:0000313" key="1">
    <source>
        <dbReference type="EMBL" id="KAG9221341.1"/>
    </source>
</evidence>
<proteinExistence type="predicted"/>
<sequence length="181" mass="19843">MSAPVQPLLTPLLFIRVTMANLAFLLAAQDGHHRCVLLPDTNESVTPLVAEEWLPAIQKPYGYINVARYMHDFITGDGQAYTVLYEPRNLVTEPNTTVSNIYGKGEELWRWYGNVVVVALEAGKAQSVQPAFWPKVENTLRDSFRAFLNSAGRSGAGNFFDRTRAGTIRAGAMPAGAGDEG</sequence>
<gene>
    <name evidence="1" type="ORF">CCMSSC00406_0009981</name>
</gene>
<reference evidence="1 2" key="1">
    <citation type="journal article" date="2021" name="Appl. Environ. Microbiol.">
        <title>Genetic linkage and physical mapping for an oyster mushroom Pleurotus cornucopiae and QTL analysis for the trait cap color.</title>
        <authorList>
            <person name="Zhang Y."/>
            <person name="Gao W."/>
            <person name="Sonnenberg A."/>
            <person name="Chen Q."/>
            <person name="Zhang J."/>
            <person name="Huang C."/>
        </authorList>
    </citation>
    <scope>NUCLEOTIDE SEQUENCE [LARGE SCALE GENOMIC DNA]</scope>
    <source>
        <strain evidence="1">CCMSSC00406</strain>
    </source>
</reference>